<dbReference type="InterPro" id="IPR000891">
    <property type="entry name" value="PYR_CT"/>
</dbReference>
<reference evidence="14" key="1">
    <citation type="submission" date="2006-10" db="EMBL/GenBank/DDBJ databases">
        <title>Complete sequence of Solibacter usitatus Ellin6076.</title>
        <authorList>
            <consortium name="US DOE Joint Genome Institute"/>
            <person name="Copeland A."/>
            <person name="Lucas S."/>
            <person name="Lapidus A."/>
            <person name="Barry K."/>
            <person name="Detter J.C."/>
            <person name="Glavina del Rio T."/>
            <person name="Hammon N."/>
            <person name="Israni S."/>
            <person name="Dalin E."/>
            <person name="Tice H."/>
            <person name="Pitluck S."/>
            <person name="Thompson L.S."/>
            <person name="Brettin T."/>
            <person name="Bruce D."/>
            <person name="Han C."/>
            <person name="Tapia R."/>
            <person name="Gilna P."/>
            <person name="Schmutz J."/>
            <person name="Larimer F."/>
            <person name="Land M."/>
            <person name="Hauser L."/>
            <person name="Kyrpides N."/>
            <person name="Mikhailova N."/>
            <person name="Janssen P.H."/>
            <person name="Kuske C.R."/>
            <person name="Richardson P."/>
        </authorList>
    </citation>
    <scope>NUCLEOTIDE SEQUENCE</scope>
    <source>
        <strain evidence="14">Ellin6076</strain>
    </source>
</reference>
<keyword evidence="8 14" id="KW-0808">Transferase</keyword>
<dbReference type="GO" id="GO:0009098">
    <property type="term" value="P:L-leucine biosynthetic process"/>
    <property type="evidence" value="ECO:0007669"/>
    <property type="project" value="UniProtKB-UniRule"/>
</dbReference>
<evidence type="ECO:0000256" key="12">
    <source>
        <dbReference type="NCBIfam" id="TIGR00973"/>
    </source>
</evidence>
<keyword evidence="5" id="KW-0432">Leucine biosynthesis</keyword>
<evidence type="ECO:0000256" key="5">
    <source>
        <dbReference type="ARBA" id="ARBA00022430"/>
    </source>
</evidence>
<dbReference type="UniPathway" id="UPA00048">
    <property type="reaction ID" value="UER00070"/>
</dbReference>
<comment type="pathway">
    <text evidence="1">Amino-acid biosynthesis; L-leucine biosynthesis; L-leucine from 3-methyl-2-oxobutanoate: step 1/4.</text>
</comment>
<comment type="similarity">
    <text evidence="2">Belongs to the alpha-IPM synthase/homocitrate synthase family. LeuA type 1 subfamily.</text>
</comment>
<dbReference type="FunFam" id="3.20.20.70:FF:000010">
    <property type="entry name" value="2-isopropylmalate synthase"/>
    <property type="match status" value="1"/>
</dbReference>
<dbReference type="InterPro" id="IPR013785">
    <property type="entry name" value="Aldolase_TIM"/>
</dbReference>
<dbReference type="STRING" id="234267.Acid_5704"/>
<dbReference type="InterPro" id="IPR005671">
    <property type="entry name" value="LeuA_bact_synth"/>
</dbReference>
<evidence type="ECO:0000256" key="4">
    <source>
        <dbReference type="ARBA" id="ARBA00018198"/>
    </source>
</evidence>
<name>Q01UL9_SOLUE</name>
<evidence type="ECO:0000259" key="13">
    <source>
        <dbReference type="PROSITE" id="PS50991"/>
    </source>
</evidence>
<protein>
    <recommendedName>
        <fullName evidence="4 12">2-isopropylmalate synthase</fullName>
        <ecNumber evidence="3 12">2.3.3.13</ecNumber>
    </recommendedName>
</protein>
<dbReference type="HOGENOM" id="CLU_022158_0_1_0"/>
<evidence type="ECO:0000256" key="6">
    <source>
        <dbReference type="ARBA" id="ARBA00022490"/>
    </source>
</evidence>
<evidence type="ECO:0000256" key="2">
    <source>
        <dbReference type="ARBA" id="ARBA00009396"/>
    </source>
</evidence>
<dbReference type="InterPro" id="IPR050073">
    <property type="entry name" value="2-IPM_HCS-like"/>
</dbReference>
<evidence type="ECO:0000256" key="7">
    <source>
        <dbReference type="ARBA" id="ARBA00022605"/>
    </source>
</evidence>
<dbReference type="PROSITE" id="PS00816">
    <property type="entry name" value="AIPM_HOMOCIT_SYNTH_2"/>
    <property type="match status" value="1"/>
</dbReference>
<sequence>MRDGEQAAGTRLGSREKLIIARQLALLNVDVIEAGYPNSSPEDFDAVQRIAAEIQGPAICALSRAVAADIEACGKALAGCPRPRIHTGIGASDIHIAGKFQDDRYGKSLAEKKRKILQMAIDAVTLARHYVAEVEFYAEDAGRADPVYLYEMIAAVIDAGASVVNIPDTTGYTVPEQYGALIAGIRTHVPGIDRAVISVHCHDDLGMAVANTLHGVLNGARQVEGTINGLGERAGNAALEEIVMALATRADYFGVHTGVNTRELHRTSRLVADLLGVQVPPNKAVIGANAFSHSSGIHVDGVLKKRETYEIMRPEDVGMTESRVVLTARTGRHGLLDRLRKLGYELSDLELDQAYRRFLSVADKKQEVFDEDLIAILRDEIHPLPAVYELQYLHIYSGTSAIPTATVRLLVSGDTREGAAIGDGPVDAVCRAISQVTATAAKLQRYEIRGVTSGTEAMGEVTIQLEEAGRKVIGRGASTDIIEASAKAYLDGLNKLANIAAASHRSAGA</sequence>
<dbReference type="InterPro" id="IPR013709">
    <property type="entry name" value="2-isopropylmalate_synth_dimer"/>
</dbReference>
<dbReference type="Gene3D" id="3.20.20.70">
    <property type="entry name" value="Aldolase class I"/>
    <property type="match status" value="1"/>
</dbReference>
<dbReference type="eggNOG" id="COG0119">
    <property type="taxonomic scope" value="Bacteria"/>
</dbReference>
<dbReference type="PANTHER" id="PTHR10277">
    <property type="entry name" value="HOMOCITRATE SYNTHASE-RELATED"/>
    <property type="match status" value="1"/>
</dbReference>
<feature type="domain" description="Pyruvate carboxyltransferase" evidence="13">
    <location>
        <begin position="1"/>
        <end position="265"/>
    </location>
</feature>
<evidence type="ECO:0000256" key="3">
    <source>
        <dbReference type="ARBA" id="ARBA00012973"/>
    </source>
</evidence>
<organism evidence="14">
    <name type="scientific">Solibacter usitatus (strain Ellin6076)</name>
    <dbReference type="NCBI Taxonomy" id="234267"/>
    <lineage>
        <taxon>Bacteria</taxon>
        <taxon>Pseudomonadati</taxon>
        <taxon>Acidobacteriota</taxon>
        <taxon>Terriglobia</taxon>
        <taxon>Bryobacterales</taxon>
        <taxon>Solibacteraceae</taxon>
        <taxon>Candidatus Solibacter</taxon>
    </lineage>
</organism>
<dbReference type="SUPFAM" id="SSF110921">
    <property type="entry name" value="2-isopropylmalate synthase LeuA, allosteric (dimerisation) domain"/>
    <property type="match status" value="1"/>
</dbReference>
<evidence type="ECO:0000256" key="9">
    <source>
        <dbReference type="ARBA" id="ARBA00022723"/>
    </source>
</evidence>
<dbReference type="Gene3D" id="1.10.238.260">
    <property type="match status" value="1"/>
</dbReference>
<dbReference type="GO" id="GO:0046872">
    <property type="term" value="F:metal ion binding"/>
    <property type="evidence" value="ECO:0007669"/>
    <property type="project" value="UniProtKB-KW"/>
</dbReference>
<dbReference type="CDD" id="cd07940">
    <property type="entry name" value="DRE_TIM_IPMS"/>
    <property type="match status" value="1"/>
</dbReference>
<dbReference type="Pfam" id="PF22617">
    <property type="entry name" value="HCS_D2"/>
    <property type="match status" value="1"/>
</dbReference>
<keyword evidence="9" id="KW-0479">Metal-binding</keyword>
<dbReference type="KEGG" id="sus:Acid_5704"/>
<dbReference type="SMART" id="SM00917">
    <property type="entry name" value="LeuA_dimer"/>
    <property type="match status" value="1"/>
</dbReference>
<keyword evidence="6" id="KW-0963">Cytoplasm</keyword>
<dbReference type="EMBL" id="CP000473">
    <property type="protein sequence ID" value="ABJ86651.1"/>
    <property type="molecule type" value="Genomic_DNA"/>
</dbReference>
<dbReference type="GO" id="GO:0003852">
    <property type="term" value="F:2-isopropylmalate synthase activity"/>
    <property type="evidence" value="ECO:0007669"/>
    <property type="project" value="UniProtKB-UniRule"/>
</dbReference>
<gene>
    <name evidence="14" type="ordered locus">Acid_5704</name>
</gene>
<dbReference type="PANTHER" id="PTHR10277:SF9">
    <property type="entry name" value="2-ISOPROPYLMALATE SYNTHASE 1, CHLOROPLASTIC-RELATED"/>
    <property type="match status" value="1"/>
</dbReference>
<dbReference type="FunFam" id="3.30.160.270:FF:000001">
    <property type="entry name" value="2-isopropylmalate synthase"/>
    <property type="match status" value="1"/>
</dbReference>
<dbReference type="NCBIfam" id="TIGR00973">
    <property type="entry name" value="leuA_bact"/>
    <property type="match status" value="1"/>
</dbReference>
<dbReference type="SUPFAM" id="SSF51569">
    <property type="entry name" value="Aldolase"/>
    <property type="match status" value="1"/>
</dbReference>
<dbReference type="AlphaFoldDB" id="Q01UL9"/>
<dbReference type="Pfam" id="PF08502">
    <property type="entry name" value="LeuA_dimer"/>
    <property type="match status" value="1"/>
</dbReference>
<proteinExistence type="inferred from homology"/>
<dbReference type="PROSITE" id="PS50991">
    <property type="entry name" value="PYR_CT"/>
    <property type="match status" value="1"/>
</dbReference>
<keyword evidence="10" id="KW-0464">Manganese</keyword>
<dbReference type="InterPro" id="IPR002034">
    <property type="entry name" value="AIPM/Hcit_synth_CS"/>
</dbReference>
<evidence type="ECO:0000256" key="1">
    <source>
        <dbReference type="ARBA" id="ARBA00004689"/>
    </source>
</evidence>
<dbReference type="FunCoup" id="Q01UL9">
    <property type="interactions" value="556"/>
</dbReference>
<dbReference type="InterPro" id="IPR036230">
    <property type="entry name" value="LeuA_allosteric_dom_sf"/>
</dbReference>
<dbReference type="EC" id="2.3.3.13" evidence="3 12"/>
<keyword evidence="7" id="KW-0028">Amino-acid biosynthesis</keyword>
<dbReference type="FunFam" id="1.10.238.260:FF:000001">
    <property type="entry name" value="2-isopropylmalate synthase"/>
    <property type="match status" value="1"/>
</dbReference>
<dbReference type="NCBIfam" id="NF002086">
    <property type="entry name" value="PRK00915.1-3"/>
    <property type="match status" value="1"/>
</dbReference>
<dbReference type="Pfam" id="PF00682">
    <property type="entry name" value="HMGL-like"/>
    <property type="match status" value="1"/>
</dbReference>
<dbReference type="InterPro" id="IPR054691">
    <property type="entry name" value="LeuA/HCS_post-cat"/>
</dbReference>
<dbReference type="InParanoid" id="Q01UL9"/>
<dbReference type="Gene3D" id="3.30.160.270">
    <property type="match status" value="1"/>
</dbReference>
<keyword evidence="14" id="KW-0012">Acyltransferase</keyword>
<evidence type="ECO:0000256" key="11">
    <source>
        <dbReference type="ARBA" id="ARBA00023304"/>
    </source>
</evidence>
<evidence type="ECO:0000256" key="8">
    <source>
        <dbReference type="ARBA" id="ARBA00022679"/>
    </source>
</evidence>
<accession>Q01UL9</accession>
<evidence type="ECO:0000313" key="14">
    <source>
        <dbReference type="EMBL" id="ABJ86651.1"/>
    </source>
</evidence>
<evidence type="ECO:0000256" key="10">
    <source>
        <dbReference type="ARBA" id="ARBA00023211"/>
    </source>
</evidence>
<keyword evidence="11" id="KW-0100">Branched-chain amino acid biosynthesis</keyword>